<protein>
    <submittedName>
        <fullName evidence="3">Tripartite tricarboxylate transporter substrate binding protein</fullName>
    </submittedName>
</protein>
<dbReference type="InterPro" id="IPR042100">
    <property type="entry name" value="Bug_dom1"/>
</dbReference>
<feature type="signal peptide" evidence="2">
    <location>
        <begin position="1"/>
        <end position="28"/>
    </location>
</feature>
<name>A0A849KNI1_9BURK</name>
<feature type="chain" id="PRO_5032578759" evidence="2">
    <location>
        <begin position="29"/>
        <end position="327"/>
    </location>
</feature>
<comment type="caution">
    <text evidence="3">The sequence shown here is derived from an EMBL/GenBank/DDBJ whole genome shotgun (WGS) entry which is preliminary data.</text>
</comment>
<reference evidence="3 4" key="2">
    <citation type="submission" date="2020-06" db="EMBL/GenBank/DDBJ databases">
        <title>Ramlibacter rhizophilus sp. nov., isolated from rhizosphere soil of national flower Mugunghwa from South Korea.</title>
        <authorList>
            <person name="Zheng-Fei Y."/>
            <person name="Huan T."/>
        </authorList>
    </citation>
    <scope>NUCLEOTIDE SEQUENCE [LARGE SCALE GENOMIC DNA]</scope>
    <source>
        <strain evidence="3 4">B156</strain>
    </source>
</reference>
<dbReference type="AlphaFoldDB" id="A0A849KNI1"/>
<evidence type="ECO:0000313" key="3">
    <source>
        <dbReference type="EMBL" id="NNU43329.1"/>
    </source>
</evidence>
<dbReference type="Gene3D" id="3.40.190.150">
    <property type="entry name" value="Bordetella uptake gene, domain 1"/>
    <property type="match status" value="1"/>
</dbReference>
<dbReference type="EMBL" id="JABFCS010000001">
    <property type="protein sequence ID" value="NNU43329.1"/>
    <property type="molecule type" value="Genomic_DNA"/>
</dbReference>
<evidence type="ECO:0000256" key="1">
    <source>
        <dbReference type="ARBA" id="ARBA00006987"/>
    </source>
</evidence>
<keyword evidence="4" id="KW-1185">Reference proteome</keyword>
<dbReference type="InterPro" id="IPR005064">
    <property type="entry name" value="BUG"/>
</dbReference>
<comment type="similarity">
    <text evidence="1">Belongs to the UPF0065 (bug) family.</text>
</comment>
<dbReference type="PANTHER" id="PTHR42928:SF5">
    <property type="entry name" value="BLR1237 PROTEIN"/>
    <property type="match status" value="1"/>
</dbReference>
<keyword evidence="2" id="KW-0732">Signal</keyword>
<dbReference type="CDD" id="cd13578">
    <property type="entry name" value="PBP2_Bug27"/>
    <property type="match status" value="1"/>
</dbReference>
<proteinExistence type="inferred from homology"/>
<dbReference type="Pfam" id="PF03401">
    <property type="entry name" value="TctC"/>
    <property type="match status" value="1"/>
</dbReference>
<dbReference type="Proteomes" id="UP000552954">
    <property type="component" value="Unassembled WGS sequence"/>
</dbReference>
<reference evidence="3 4" key="1">
    <citation type="submission" date="2020-05" db="EMBL/GenBank/DDBJ databases">
        <authorList>
            <person name="Khan S.A."/>
            <person name="Jeon C.O."/>
            <person name="Chun B.H."/>
        </authorList>
    </citation>
    <scope>NUCLEOTIDE SEQUENCE [LARGE SCALE GENOMIC DNA]</scope>
    <source>
        <strain evidence="3 4">B156</strain>
    </source>
</reference>
<gene>
    <name evidence="3" type="ORF">HK415_09430</name>
</gene>
<organism evidence="3 4">
    <name type="scientific">Ramlibacter montanisoli</name>
    <dbReference type="NCBI Taxonomy" id="2732512"/>
    <lineage>
        <taxon>Bacteria</taxon>
        <taxon>Pseudomonadati</taxon>
        <taxon>Pseudomonadota</taxon>
        <taxon>Betaproteobacteria</taxon>
        <taxon>Burkholderiales</taxon>
        <taxon>Comamonadaceae</taxon>
        <taxon>Ramlibacter</taxon>
    </lineage>
</organism>
<dbReference type="PANTHER" id="PTHR42928">
    <property type="entry name" value="TRICARBOXYLATE-BINDING PROTEIN"/>
    <property type="match status" value="1"/>
</dbReference>
<sequence>MHRSRLRALAALAAFTFAAGLPASAVHAQAAWPTKPVRIVVTFPPGGAPDTLARVLAEKWASLGQPVTVDNKPGAGGNIGADLVAKAAGDGHTLVVGTVGTHAINAALYGERMPYNHLRDFTPIAFLASTPNLLVVNKTVPASNVRELIELAKKQPLSFGSAGSGTSIHLSGELFNTLAGVKMQHIPYKGRAQAIPDLLGGRVQLMFDNMPSSLPLVKSGELKALAVTSAQRSPAAPDIPTIAESGIPGFEATSWFGLYGSPGIPREVQMRINAETLKVMAMPDVKAKLAALGLDINAGTPEALNTFMQAETVKWAKVVKESGAKAD</sequence>
<accession>A0A849KNI1</accession>
<evidence type="ECO:0000256" key="2">
    <source>
        <dbReference type="SAM" id="SignalP"/>
    </source>
</evidence>
<evidence type="ECO:0000313" key="4">
    <source>
        <dbReference type="Proteomes" id="UP000552954"/>
    </source>
</evidence>
<dbReference type="SUPFAM" id="SSF53850">
    <property type="entry name" value="Periplasmic binding protein-like II"/>
    <property type="match status" value="1"/>
</dbReference>
<dbReference type="Gene3D" id="3.40.190.10">
    <property type="entry name" value="Periplasmic binding protein-like II"/>
    <property type="match status" value="1"/>
</dbReference>
<dbReference type="PIRSF" id="PIRSF017082">
    <property type="entry name" value="YflP"/>
    <property type="match status" value="1"/>
</dbReference>